<evidence type="ECO:0000313" key="2">
    <source>
        <dbReference type="Proteomes" id="UP000807469"/>
    </source>
</evidence>
<dbReference type="Proteomes" id="UP000807469">
    <property type="component" value="Unassembled WGS sequence"/>
</dbReference>
<gene>
    <name evidence="1" type="ORF">BDN70DRAFT_997510</name>
</gene>
<evidence type="ECO:0000313" key="1">
    <source>
        <dbReference type="EMBL" id="KAF9473740.1"/>
    </source>
</evidence>
<dbReference type="AlphaFoldDB" id="A0A9P6CUA3"/>
<feature type="non-terminal residue" evidence="1">
    <location>
        <position position="1"/>
    </location>
</feature>
<dbReference type="OrthoDB" id="3129295at2759"/>
<accession>A0A9P6CUA3</accession>
<organism evidence="1 2">
    <name type="scientific">Pholiota conissans</name>
    <dbReference type="NCBI Taxonomy" id="109636"/>
    <lineage>
        <taxon>Eukaryota</taxon>
        <taxon>Fungi</taxon>
        <taxon>Dikarya</taxon>
        <taxon>Basidiomycota</taxon>
        <taxon>Agaricomycotina</taxon>
        <taxon>Agaricomycetes</taxon>
        <taxon>Agaricomycetidae</taxon>
        <taxon>Agaricales</taxon>
        <taxon>Agaricineae</taxon>
        <taxon>Strophariaceae</taxon>
        <taxon>Pholiota</taxon>
    </lineage>
</organism>
<comment type="caution">
    <text evidence="1">The sequence shown here is derived from an EMBL/GenBank/DDBJ whole genome shotgun (WGS) entry which is preliminary data.</text>
</comment>
<proteinExistence type="predicted"/>
<name>A0A9P6CUA3_9AGAR</name>
<dbReference type="EMBL" id="MU155420">
    <property type="protein sequence ID" value="KAF9473740.1"/>
    <property type="molecule type" value="Genomic_DNA"/>
</dbReference>
<keyword evidence="2" id="KW-1185">Reference proteome</keyword>
<reference evidence="1" key="1">
    <citation type="submission" date="2020-11" db="EMBL/GenBank/DDBJ databases">
        <authorList>
            <consortium name="DOE Joint Genome Institute"/>
            <person name="Ahrendt S."/>
            <person name="Riley R."/>
            <person name="Andreopoulos W."/>
            <person name="Labutti K."/>
            <person name="Pangilinan J."/>
            <person name="Ruiz-Duenas F.J."/>
            <person name="Barrasa J.M."/>
            <person name="Sanchez-Garcia M."/>
            <person name="Camarero S."/>
            <person name="Miyauchi S."/>
            <person name="Serrano A."/>
            <person name="Linde D."/>
            <person name="Babiker R."/>
            <person name="Drula E."/>
            <person name="Ayuso-Fernandez I."/>
            <person name="Pacheco R."/>
            <person name="Padilla G."/>
            <person name="Ferreira P."/>
            <person name="Barriuso J."/>
            <person name="Kellner H."/>
            <person name="Castanera R."/>
            <person name="Alfaro M."/>
            <person name="Ramirez L."/>
            <person name="Pisabarro A.G."/>
            <person name="Kuo A."/>
            <person name="Tritt A."/>
            <person name="Lipzen A."/>
            <person name="He G."/>
            <person name="Yan M."/>
            <person name="Ng V."/>
            <person name="Cullen D."/>
            <person name="Martin F."/>
            <person name="Rosso M.-N."/>
            <person name="Henrissat B."/>
            <person name="Hibbett D."/>
            <person name="Martinez A.T."/>
            <person name="Grigoriev I.V."/>
        </authorList>
    </citation>
    <scope>NUCLEOTIDE SEQUENCE</scope>
    <source>
        <strain evidence="1">CIRM-BRFM 674</strain>
    </source>
</reference>
<protein>
    <submittedName>
        <fullName evidence="1">Uncharacterized protein</fullName>
    </submittedName>
</protein>
<sequence length="404" mass="46276">MRLPVELTDEIIDEAISPLPAWPEYRIEVLKVESSLALVSRAFRQRTNSHRFAQVSFEDEVGSKFLKILQSSIWTGHMGIALHIRKVNFAFAIYDQDDEDIALDYDNLEKAFSVIFRRRTSDQKKLALALLAYDGDCPGCLTMNRKQMDWRKMNAKLMNTLENVIKGNNPLGCLELEGFLNVPITLLVASPMTHTILKNVTLEWPQTLELPTQPLEFGQLEILELQLREITDFIQIANGYFRHLEKVVIHSDVDLFDRDTPLPSDEIIILLNALLPKIPPTCDVDVSLHCTCSEFDLQWDLITNNHIPSKSDDLLDACLHARNTTVTIRLNFLAEIEEYGDIAENFQDVPYHCQEYIRLYFPLMNKSARRKVITANASQALMMADGLQTSEKAIKVEFCIMYLK</sequence>